<dbReference type="AlphaFoldDB" id="A0A834GMS8"/>
<feature type="domain" description="Gnk2-homologous" evidence="5">
    <location>
        <begin position="495"/>
        <end position="602"/>
    </location>
</feature>
<evidence type="ECO:0000259" key="5">
    <source>
        <dbReference type="PROSITE" id="PS51473"/>
    </source>
</evidence>
<dbReference type="Gene3D" id="3.30.430.20">
    <property type="entry name" value="Gnk2 domain, C-X8-C-X2-C motif"/>
    <property type="match status" value="4"/>
</dbReference>
<keyword evidence="1 4" id="KW-0732">Signal</keyword>
<evidence type="ECO:0000256" key="2">
    <source>
        <dbReference type="ARBA" id="ARBA00022737"/>
    </source>
</evidence>
<dbReference type="PANTHER" id="PTHR32099:SF51">
    <property type="entry name" value="CYSTEINE-RICH RECEPTOR-LIKE PROTEIN KINASE 25 ISOFORM X1"/>
    <property type="match status" value="1"/>
</dbReference>
<dbReference type="OrthoDB" id="4062651at2759"/>
<feature type="signal peptide" evidence="4">
    <location>
        <begin position="1"/>
        <end position="20"/>
    </location>
</feature>
<dbReference type="Gene3D" id="1.10.510.10">
    <property type="entry name" value="Transferase(Phosphotransferase) domain 1"/>
    <property type="match status" value="1"/>
</dbReference>
<evidence type="ECO:0000256" key="3">
    <source>
        <dbReference type="SAM" id="MobiDB-lite"/>
    </source>
</evidence>
<protein>
    <recommendedName>
        <fullName evidence="5">Gnk2-homologous domain-containing protein</fullName>
    </recommendedName>
</protein>
<evidence type="ECO:0000256" key="1">
    <source>
        <dbReference type="ARBA" id="ARBA00022729"/>
    </source>
</evidence>
<name>A0A834GMS8_RHOSS</name>
<proteinExistence type="predicted"/>
<feature type="region of interest" description="Disordered" evidence="3">
    <location>
        <begin position="249"/>
        <end position="278"/>
    </location>
</feature>
<dbReference type="InterPro" id="IPR002902">
    <property type="entry name" value="GNK2"/>
</dbReference>
<feature type="compositionally biased region" description="Low complexity" evidence="3">
    <location>
        <begin position="249"/>
        <end position="264"/>
    </location>
</feature>
<evidence type="ECO:0000256" key="4">
    <source>
        <dbReference type="SAM" id="SignalP"/>
    </source>
</evidence>
<dbReference type="InterPro" id="IPR038408">
    <property type="entry name" value="GNK2_sf"/>
</dbReference>
<gene>
    <name evidence="6" type="ORF">RHSIM_Rhsim07G0196100</name>
</gene>
<feature type="chain" id="PRO_5032356030" description="Gnk2-homologous domain-containing protein" evidence="4">
    <location>
        <begin position="21"/>
        <end position="704"/>
    </location>
</feature>
<evidence type="ECO:0000313" key="6">
    <source>
        <dbReference type="EMBL" id="KAF7138457.1"/>
    </source>
</evidence>
<comment type="caution">
    <text evidence="6">The sequence shown here is derived from an EMBL/GenBank/DDBJ whole genome shotgun (WGS) entry which is preliminary data.</text>
</comment>
<organism evidence="6 7">
    <name type="scientific">Rhododendron simsii</name>
    <name type="common">Sims's rhododendron</name>
    <dbReference type="NCBI Taxonomy" id="118357"/>
    <lineage>
        <taxon>Eukaryota</taxon>
        <taxon>Viridiplantae</taxon>
        <taxon>Streptophyta</taxon>
        <taxon>Embryophyta</taxon>
        <taxon>Tracheophyta</taxon>
        <taxon>Spermatophyta</taxon>
        <taxon>Magnoliopsida</taxon>
        <taxon>eudicotyledons</taxon>
        <taxon>Gunneridae</taxon>
        <taxon>Pentapetalae</taxon>
        <taxon>asterids</taxon>
        <taxon>Ericales</taxon>
        <taxon>Ericaceae</taxon>
        <taxon>Ericoideae</taxon>
        <taxon>Rhodoreae</taxon>
        <taxon>Rhododendron</taxon>
    </lineage>
</organism>
<feature type="domain" description="Gnk2-homologous" evidence="5">
    <location>
        <begin position="28"/>
        <end position="130"/>
    </location>
</feature>
<reference evidence="6" key="1">
    <citation type="submission" date="2019-11" db="EMBL/GenBank/DDBJ databases">
        <authorList>
            <person name="Liu Y."/>
            <person name="Hou J."/>
            <person name="Li T.-Q."/>
            <person name="Guan C.-H."/>
            <person name="Wu X."/>
            <person name="Wu H.-Z."/>
            <person name="Ling F."/>
            <person name="Zhang R."/>
            <person name="Shi X.-G."/>
            <person name="Ren J.-P."/>
            <person name="Chen E.-F."/>
            <person name="Sun J.-M."/>
        </authorList>
    </citation>
    <scope>NUCLEOTIDE SEQUENCE</scope>
    <source>
        <strain evidence="6">Adult_tree_wgs_1</strain>
        <tissue evidence="6">Leaves</tissue>
    </source>
</reference>
<feature type="compositionally biased region" description="Pro residues" evidence="3">
    <location>
        <begin position="354"/>
        <end position="383"/>
    </location>
</feature>
<dbReference type="FunFam" id="3.30.430.20:FF:000002">
    <property type="entry name" value="Cysteine-rich receptor-like protein kinase 10"/>
    <property type="match status" value="1"/>
</dbReference>
<dbReference type="FunFam" id="3.30.430.20:FF:000003">
    <property type="entry name" value="Cysteine-rich RLK (RECEPTOR-like protein kinase) 10"/>
    <property type="match status" value="1"/>
</dbReference>
<keyword evidence="2" id="KW-0677">Repeat</keyword>
<dbReference type="EMBL" id="WJXA01000007">
    <property type="protein sequence ID" value="KAF7138457.1"/>
    <property type="molecule type" value="Genomic_DNA"/>
</dbReference>
<feature type="domain" description="Gnk2-homologous" evidence="5">
    <location>
        <begin position="136"/>
        <end position="243"/>
    </location>
</feature>
<feature type="region of interest" description="Disordered" evidence="3">
    <location>
        <begin position="350"/>
        <end position="389"/>
    </location>
</feature>
<accession>A0A834GMS8</accession>
<dbReference type="PROSITE" id="PS51473">
    <property type="entry name" value="GNK2"/>
    <property type="match status" value="3"/>
</dbReference>
<evidence type="ECO:0000313" key="7">
    <source>
        <dbReference type="Proteomes" id="UP000626092"/>
    </source>
</evidence>
<dbReference type="Pfam" id="PF01657">
    <property type="entry name" value="Stress-antifung"/>
    <property type="match status" value="4"/>
</dbReference>
<dbReference type="PANTHER" id="PTHR32099">
    <property type="entry name" value="CYSTEINE-RICH REPEAT SECRETORY PROTEIN"/>
    <property type="match status" value="1"/>
</dbReference>
<dbReference type="CDD" id="cd23509">
    <property type="entry name" value="Gnk2-like"/>
    <property type="match status" value="4"/>
</dbReference>
<sequence>MGSWRELLFLHLILVNIVSTLTVSQPDFLSYYNISESGNYSTNSTYQNNLVALLSSLSNSTDKYAFYSSSVGENSYRVYAIVLCRGDVDLDSCRGCINDATMKLPQLLPNYKAAIRWYDLCMLRYSDKSIYGIEASSPTFFSGNQATAWSVNEFNQAVKSLLDGLRSQAASGGARRKFATNNKAGPDFQTIYGLMQCTPDLTQRVCNNCLGWATEQIPQHFGGKIRGRFLTPTCALRYESYPFFTDIPADAPAEAPPTTSGDAPPDAPAEAPPSTSAEHSCVYAGNITDYIDEFDKTLDDLVDELMNRAAEGCLRAAVEMYQNRFLRRGGVNIMTPSCIFQYDLSPFVESSVGDPPPPSPPPPPPSPPPPPVIFAPPPPPPEHAPTLQYMSNTDTESRDKLVMLVLHSIMACETSGQKTNSIHNGVEGLLSYAWKTWREGTTPNLIDPALRANSSSMEEMVRCIHIGLLCAQENVAKRPTMDSVIHMLSSSSLNLPPDFILSTSTSESGNSSSKYQTNLHNHLSTLSNRTDKYGFYNSSFGGNPDKVYAIVLCRGDIEQLELDTCRSCINDSTIMLPRLHPNYTGAIGWYDNYMLRYSDESMNGIKAIDTNGEPHQAASGRAHLKFVTGNTSAGLEFQTIYGLMQCTPDLSNMDCNNCLQGSNRFRSTQMLVHQMQQLMHHQSHQVFELTARKLDLIHSFVSSH</sequence>
<dbReference type="Proteomes" id="UP000626092">
    <property type="component" value="Unassembled WGS sequence"/>
</dbReference>
<keyword evidence="7" id="KW-1185">Reference proteome</keyword>